<proteinExistence type="predicted"/>
<dbReference type="Gene3D" id="2.60.220.20">
    <property type="entry name" value="putative beta-Galactosidase from caulobacter crescentus"/>
    <property type="match status" value="1"/>
</dbReference>
<dbReference type="RefSeq" id="WP_145733961.1">
    <property type="nucleotide sequence ID" value="NZ_VITR01000010.1"/>
</dbReference>
<dbReference type="Pfam" id="PF01301">
    <property type="entry name" value="Glyco_hydro_35"/>
    <property type="match status" value="1"/>
</dbReference>
<dbReference type="Gene3D" id="3.20.20.80">
    <property type="entry name" value="Glycosidases"/>
    <property type="match status" value="1"/>
</dbReference>
<dbReference type="EMBL" id="VITR01000010">
    <property type="protein sequence ID" value="TWB39580.1"/>
    <property type="molecule type" value="Genomic_DNA"/>
</dbReference>
<keyword evidence="1" id="KW-0732">Signal</keyword>
<evidence type="ECO:0000313" key="4">
    <source>
        <dbReference type="EMBL" id="TWB39580.1"/>
    </source>
</evidence>
<gene>
    <name evidence="4" type="ORF">FBZ90_11044</name>
</gene>
<keyword evidence="5" id="KW-1185">Reference proteome</keyword>
<dbReference type="SUPFAM" id="SSF51445">
    <property type="entry name" value="(Trans)glycosidases"/>
    <property type="match status" value="1"/>
</dbReference>
<dbReference type="InterPro" id="IPR040719">
    <property type="entry name" value="DUF5597"/>
</dbReference>
<comment type="caution">
    <text evidence="4">The sequence shown here is derived from an EMBL/GenBank/DDBJ whole genome shotgun (WGS) entry which is preliminary data.</text>
</comment>
<sequence length="564" mass="60615">MGRLHSATGWHTCPRRMKLAAGLAALAVLAASPLAAGAAPATLERQGTAAHLSVDGKPFLVLGGELGNSSASSRPYMAKYWPKLKAMNLNTVLAPVYWELIEDKEGSFDFAGVDGLLADARAQDMHLVLLWFGAWKNSMSTYVPGWVKRDQARFPRVRAANGTSVEILSAFSLAVREADAKAFAALMSHLKAVDAKGTVLMVQVENEIGMLPVAREWGDAAQAAWVQPVPDALLRPLREGTAVEPELRALWQAHGARAAGTWAEVFGAADAGQEVFTAWHYARYADAITRAGKAAYPVPMYVNVALNRAGKAPGEYPSGGPVPHLIDVWKIGAPSLDLIAPDIYFPNFNDLAGRYSRADNPLFIPEANNVTAPEVPANAFYAIGNLDAFGFSPFSIENADLKSQAAVTEAYGLLRQLTPAILKAQGLGRVAGFKPRVLEDGTVLDAPVTRSLGDYRFTVSFIDSWTPKAEQDIASHGGLIIQTAPEEYLIAGRGLIVTVAGEPGAKGDGAALAGIDKAVEGTFDAQGRWIPGRVLNGDQTHQGRHIRLPPDQFQIQRVTFYRYR</sequence>
<feature type="domain" description="DUF5597" evidence="3">
    <location>
        <begin position="408"/>
        <end position="547"/>
    </location>
</feature>
<name>A0A560H1S3_9PROT</name>
<evidence type="ECO:0000259" key="3">
    <source>
        <dbReference type="Pfam" id="PF18120"/>
    </source>
</evidence>
<dbReference type="InterPro" id="IPR031330">
    <property type="entry name" value="Gly_Hdrlase_35_cat"/>
</dbReference>
<dbReference type="InterPro" id="IPR017853">
    <property type="entry name" value="GH"/>
</dbReference>
<dbReference type="OrthoDB" id="9800974at2"/>
<protein>
    <submittedName>
        <fullName evidence="4">Beta-galactosidase GanA</fullName>
    </submittedName>
</protein>
<evidence type="ECO:0000259" key="2">
    <source>
        <dbReference type="Pfam" id="PF01301"/>
    </source>
</evidence>
<organism evidence="4 5">
    <name type="scientific">Nitrospirillum amazonense</name>
    <dbReference type="NCBI Taxonomy" id="28077"/>
    <lineage>
        <taxon>Bacteria</taxon>
        <taxon>Pseudomonadati</taxon>
        <taxon>Pseudomonadota</taxon>
        <taxon>Alphaproteobacteria</taxon>
        <taxon>Rhodospirillales</taxon>
        <taxon>Azospirillaceae</taxon>
        <taxon>Nitrospirillum</taxon>
    </lineage>
</organism>
<feature type="signal peptide" evidence="1">
    <location>
        <begin position="1"/>
        <end position="38"/>
    </location>
</feature>
<dbReference type="Proteomes" id="UP000315751">
    <property type="component" value="Unassembled WGS sequence"/>
</dbReference>
<feature type="chain" id="PRO_5021732116" evidence="1">
    <location>
        <begin position="39"/>
        <end position="564"/>
    </location>
</feature>
<feature type="domain" description="Glycoside hydrolase 35 catalytic" evidence="2">
    <location>
        <begin position="52"/>
        <end position="223"/>
    </location>
</feature>
<reference evidence="4 5" key="1">
    <citation type="submission" date="2019-06" db="EMBL/GenBank/DDBJ databases">
        <title>Genomic Encyclopedia of Type Strains, Phase IV (KMG-V): Genome sequencing to study the core and pangenomes of soil and plant-associated prokaryotes.</title>
        <authorList>
            <person name="Whitman W."/>
        </authorList>
    </citation>
    <scope>NUCLEOTIDE SEQUENCE [LARGE SCALE GENOMIC DNA]</scope>
    <source>
        <strain evidence="4 5">BR 11622</strain>
    </source>
</reference>
<evidence type="ECO:0000313" key="5">
    <source>
        <dbReference type="Proteomes" id="UP000315751"/>
    </source>
</evidence>
<dbReference type="AlphaFoldDB" id="A0A560H1S3"/>
<evidence type="ECO:0000256" key="1">
    <source>
        <dbReference type="SAM" id="SignalP"/>
    </source>
</evidence>
<accession>A0A560H1S3</accession>
<dbReference type="Pfam" id="PF18120">
    <property type="entry name" value="DUF5597"/>
    <property type="match status" value="1"/>
</dbReference>